<dbReference type="PROSITE" id="PS51318">
    <property type="entry name" value="TAT"/>
    <property type="match status" value="1"/>
</dbReference>
<reference evidence="5" key="1">
    <citation type="journal article" date="2019" name="Int. J. Syst. Evol. Microbiol.">
        <title>The Global Catalogue of Microorganisms (GCM) 10K type strain sequencing project: providing services to taxonomists for standard genome sequencing and annotation.</title>
        <authorList>
            <consortium name="The Broad Institute Genomics Platform"/>
            <consortium name="The Broad Institute Genome Sequencing Center for Infectious Disease"/>
            <person name="Wu L."/>
            <person name="Ma J."/>
        </authorList>
    </citation>
    <scope>NUCLEOTIDE SEQUENCE [LARGE SCALE GENOMIC DNA]</scope>
    <source>
        <strain evidence="5">KACC 11588</strain>
    </source>
</reference>
<evidence type="ECO:0000313" key="4">
    <source>
        <dbReference type="EMBL" id="MFC5567449.1"/>
    </source>
</evidence>
<gene>
    <name evidence="4" type="ORF">ACFPOC_13630</name>
</gene>
<protein>
    <submittedName>
        <fullName evidence="4">ABC transporter substrate-binding protein</fullName>
    </submittedName>
</protein>
<dbReference type="Proteomes" id="UP001596056">
    <property type="component" value="Unassembled WGS sequence"/>
</dbReference>
<dbReference type="Pfam" id="PF01547">
    <property type="entry name" value="SBP_bac_1"/>
    <property type="match status" value="1"/>
</dbReference>
<evidence type="ECO:0000256" key="1">
    <source>
        <dbReference type="ARBA" id="ARBA00004418"/>
    </source>
</evidence>
<evidence type="ECO:0000256" key="2">
    <source>
        <dbReference type="ARBA" id="ARBA00008520"/>
    </source>
</evidence>
<dbReference type="PANTHER" id="PTHR43649:SF12">
    <property type="entry name" value="DIACETYLCHITOBIOSE BINDING PROTEIN DASA"/>
    <property type="match status" value="1"/>
</dbReference>
<dbReference type="InterPro" id="IPR050490">
    <property type="entry name" value="Bact_solute-bd_prot1"/>
</dbReference>
<evidence type="ECO:0000313" key="5">
    <source>
        <dbReference type="Proteomes" id="UP001596056"/>
    </source>
</evidence>
<feature type="chain" id="PRO_5046085727" evidence="3">
    <location>
        <begin position="26"/>
        <end position="430"/>
    </location>
</feature>
<organism evidence="4 5">
    <name type="scientific">Rubellimicrobium aerolatum</name>
    <dbReference type="NCBI Taxonomy" id="490979"/>
    <lineage>
        <taxon>Bacteria</taxon>
        <taxon>Pseudomonadati</taxon>
        <taxon>Pseudomonadota</taxon>
        <taxon>Alphaproteobacteria</taxon>
        <taxon>Rhodobacterales</taxon>
        <taxon>Roseobacteraceae</taxon>
        <taxon>Rubellimicrobium</taxon>
    </lineage>
</organism>
<dbReference type="CDD" id="cd13585">
    <property type="entry name" value="PBP2_TMBP_like"/>
    <property type="match status" value="1"/>
</dbReference>
<feature type="signal peptide" evidence="3">
    <location>
        <begin position="1"/>
        <end position="25"/>
    </location>
</feature>
<comment type="caution">
    <text evidence="4">The sequence shown here is derived from an EMBL/GenBank/DDBJ whole genome shotgun (WGS) entry which is preliminary data.</text>
</comment>
<sequence length="430" mass="45535">MLTRRDLLATAATILLATAALPALAQDKPYEGVQLSVLMEGHPTTDAIQKMLPDFTELTGIDVALEVVPEQDITAKMLLEFSSGSGRYDIVQNNIIYIPGFVSAGYIVPLDAYLAATPEHFNRADFVTGYFDTNVVDGQIYGLPVYGESTFLMYRKDLFEEHGLAEPTTFEAIEEAAKTIHGATNGEVAGITMRGQQGIQGVYVWAGYLWGYGGSFLNDEGQSALATPEGIAALEDFTRVLTNYGPVGVANFGWEENRLLFQSGGAAMTLDATVNGAYNEDPANSEVAGKVGYVPVPMRSENPKGGSSSLAVHSLFVSADSANPEAAALFAAWATAAEQQVRSIESDPNSGVTSLSALDSEAFNSRYGAFKDAMIAAINQGNPQYLPTIDQANEVINNTGIAVSQVLAGTATAEEALTAADEANNAAIAR</sequence>
<comment type="similarity">
    <text evidence="2">Belongs to the bacterial solute-binding protein 1 family.</text>
</comment>
<dbReference type="EMBL" id="JBHSNA010000014">
    <property type="protein sequence ID" value="MFC5567449.1"/>
    <property type="molecule type" value="Genomic_DNA"/>
</dbReference>
<proteinExistence type="inferred from homology"/>
<name>A0ABW0SEY3_9RHOB</name>
<comment type="subcellular location">
    <subcellularLocation>
        <location evidence="1">Periplasm</location>
    </subcellularLocation>
</comment>
<dbReference type="Gene3D" id="3.40.190.10">
    <property type="entry name" value="Periplasmic binding protein-like II"/>
    <property type="match status" value="2"/>
</dbReference>
<dbReference type="InterPro" id="IPR006311">
    <property type="entry name" value="TAT_signal"/>
</dbReference>
<dbReference type="InterPro" id="IPR006059">
    <property type="entry name" value="SBP"/>
</dbReference>
<dbReference type="RefSeq" id="WP_209842046.1">
    <property type="nucleotide sequence ID" value="NZ_JAGGJP010000013.1"/>
</dbReference>
<evidence type="ECO:0000256" key="3">
    <source>
        <dbReference type="SAM" id="SignalP"/>
    </source>
</evidence>
<dbReference type="SUPFAM" id="SSF53850">
    <property type="entry name" value="Periplasmic binding protein-like II"/>
    <property type="match status" value="1"/>
</dbReference>
<keyword evidence="3" id="KW-0732">Signal</keyword>
<accession>A0ABW0SEY3</accession>
<keyword evidence="5" id="KW-1185">Reference proteome</keyword>
<dbReference type="PANTHER" id="PTHR43649">
    <property type="entry name" value="ARABINOSE-BINDING PROTEIN-RELATED"/>
    <property type="match status" value="1"/>
</dbReference>